<reference evidence="3" key="2">
    <citation type="submission" date="2021-05" db="EMBL/GenBank/DDBJ databases">
        <title>First report of NDM-5 and VEB-6 producing Proteus mirabilis isolated from blood of a sepsis patient in Kolkata, India.</title>
        <authorList>
            <person name="Halder G."/>
            <person name="Chaudhuri B."/>
            <person name="Dutta S."/>
        </authorList>
    </citation>
    <scope>NUCLEOTIDE SEQUENCE [LARGE SCALE GENOMIC DNA]</scope>
    <source>
        <strain evidence="3">7049</strain>
    </source>
</reference>
<dbReference type="GO" id="GO:0044208">
    <property type="term" value="P:'de novo' AMP biosynthetic process"/>
    <property type="evidence" value="ECO:0007669"/>
    <property type="project" value="TreeGrafter"/>
</dbReference>
<protein>
    <submittedName>
        <fullName evidence="4">Adenylosuccinate lyase</fullName>
        <ecNumber evidence="4">5.5.1.2</ecNumber>
    </submittedName>
</protein>
<evidence type="ECO:0000313" key="3">
    <source>
        <dbReference type="EMBL" id="MEY2344442.1"/>
    </source>
</evidence>
<keyword evidence="4" id="KW-0413">Isomerase</keyword>
<dbReference type="Pfam" id="PF10397">
    <property type="entry name" value="ADSL_C"/>
    <property type="match status" value="1"/>
</dbReference>
<dbReference type="AlphaFoldDB" id="A0A2X2E744"/>
<accession>A0A2X2E744</accession>
<dbReference type="Proteomes" id="UP000251485">
    <property type="component" value="Unassembled WGS sequence"/>
</dbReference>
<dbReference type="EMBL" id="UAUE01000031">
    <property type="protein sequence ID" value="SPZ02620.1"/>
    <property type="molecule type" value="Genomic_DNA"/>
</dbReference>
<keyword evidence="1 4" id="KW-0456">Lyase</keyword>
<dbReference type="EMBL" id="JADQCH020000001">
    <property type="protein sequence ID" value="MEY2344442.1"/>
    <property type="molecule type" value="Genomic_DNA"/>
</dbReference>
<dbReference type="Gene3D" id="1.10.40.30">
    <property type="entry name" value="Fumarase/aspartase (C-terminal domain)"/>
    <property type="match status" value="1"/>
</dbReference>
<dbReference type="SUPFAM" id="SSF48557">
    <property type="entry name" value="L-aspartase-like"/>
    <property type="match status" value="1"/>
</dbReference>
<proteinExistence type="predicted"/>
<dbReference type="GO" id="GO:0005829">
    <property type="term" value="C:cytosol"/>
    <property type="evidence" value="ECO:0007669"/>
    <property type="project" value="TreeGrafter"/>
</dbReference>
<evidence type="ECO:0000256" key="1">
    <source>
        <dbReference type="ARBA" id="ARBA00023239"/>
    </source>
</evidence>
<feature type="domain" description="Adenylosuccinate lyase C-terminal" evidence="2">
    <location>
        <begin position="5"/>
        <end position="84"/>
    </location>
</feature>
<dbReference type="GO" id="GO:0004018">
    <property type="term" value="F:N6-(1,2-dicarboxyethyl)AMP AMP-lyase (fumarate-forming) activity"/>
    <property type="evidence" value="ECO:0007669"/>
    <property type="project" value="TreeGrafter"/>
</dbReference>
<evidence type="ECO:0000259" key="2">
    <source>
        <dbReference type="SMART" id="SM00998"/>
    </source>
</evidence>
<dbReference type="GO" id="GO:0070626">
    <property type="term" value="F:(S)-2-(5-amino-1-(5-phospho-D-ribosyl)imidazole-4-carboxamido) succinate lyase (fumarate-forming) activity"/>
    <property type="evidence" value="ECO:0007669"/>
    <property type="project" value="TreeGrafter"/>
</dbReference>
<evidence type="ECO:0000313" key="4">
    <source>
        <dbReference type="EMBL" id="SPZ02620.1"/>
    </source>
</evidence>
<dbReference type="SMART" id="SM00998">
    <property type="entry name" value="ADSL_C"/>
    <property type="match status" value="1"/>
</dbReference>
<dbReference type="InterPro" id="IPR019468">
    <property type="entry name" value="AdenyloSucc_lyase_C"/>
</dbReference>
<dbReference type="GO" id="GO:0047472">
    <property type="term" value="F:3-carboxy-cis,cis-muconate cycloisomerase activity"/>
    <property type="evidence" value="ECO:0007669"/>
    <property type="project" value="UniProtKB-EC"/>
</dbReference>
<organism evidence="4 5">
    <name type="scientific">Proteus mirabilis</name>
    <dbReference type="NCBI Taxonomy" id="584"/>
    <lineage>
        <taxon>Bacteria</taxon>
        <taxon>Pseudomonadati</taxon>
        <taxon>Pseudomonadota</taxon>
        <taxon>Gammaproteobacteria</taxon>
        <taxon>Enterobacterales</taxon>
        <taxon>Morganellaceae</taxon>
        <taxon>Proteus</taxon>
    </lineage>
</organism>
<dbReference type="EC" id="5.5.1.2" evidence="4"/>
<dbReference type="PANTHER" id="PTHR43172">
    <property type="entry name" value="ADENYLOSUCCINATE LYASE"/>
    <property type="match status" value="1"/>
</dbReference>
<name>A0A2X2E744_PROMI</name>
<dbReference type="PANTHER" id="PTHR43172:SF1">
    <property type="entry name" value="ADENYLOSUCCINATE LYASE"/>
    <property type="match status" value="1"/>
</dbReference>
<gene>
    <name evidence="4" type="primary">pcaB_3</name>
    <name evidence="3" type="ORF">I3679_011445</name>
    <name evidence="4" type="ORF">NCTC10975_04591</name>
</gene>
<reference evidence="4 5" key="1">
    <citation type="submission" date="2018-06" db="EMBL/GenBank/DDBJ databases">
        <authorList>
            <consortium name="Pathogen Informatics"/>
            <person name="Doyle S."/>
        </authorList>
    </citation>
    <scope>NUCLEOTIDE SEQUENCE [LARGE SCALE GENOMIC DNA]</scope>
    <source>
        <strain evidence="4 5">NCTC10975</strain>
    </source>
</reference>
<dbReference type="InterPro" id="IPR008948">
    <property type="entry name" value="L-Aspartase-like"/>
</dbReference>
<evidence type="ECO:0000313" key="5">
    <source>
        <dbReference type="Proteomes" id="UP000251485"/>
    </source>
</evidence>
<sequence>MDILGGFMLAERVMFALSDKAGKQTAHEIVYEASMSGQEEGITFVEAINRDTRIRDHISQEELNALLDPTTYVGNAPEQVDRVVAQTKASGWLND</sequence>